<dbReference type="EMBL" id="CAVLGL010000083">
    <property type="protein sequence ID" value="CAK1588950.1"/>
    <property type="molecule type" value="Genomic_DNA"/>
</dbReference>
<dbReference type="Gene3D" id="3.30.70.270">
    <property type="match status" value="1"/>
</dbReference>
<dbReference type="Pfam" id="PF00589">
    <property type="entry name" value="Phage_integrase"/>
    <property type="match status" value="1"/>
</dbReference>
<dbReference type="Gene3D" id="3.10.10.10">
    <property type="entry name" value="HIV Type 1 Reverse Transcriptase, subunit A, domain 1"/>
    <property type="match status" value="1"/>
</dbReference>
<reference evidence="6 7" key="1">
    <citation type="submission" date="2023-11" db="EMBL/GenBank/DDBJ databases">
        <authorList>
            <person name="Hedman E."/>
            <person name="Englund M."/>
            <person name="Stromberg M."/>
            <person name="Nyberg Akerstrom W."/>
            <person name="Nylinder S."/>
            <person name="Jareborg N."/>
            <person name="Kallberg Y."/>
            <person name="Kronander E."/>
        </authorList>
    </citation>
    <scope>NUCLEOTIDE SEQUENCE [LARGE SCALE GENOMIC DNA]</scope>
</reference>
<dbReference type="PANTHER" id="PTHR33050">
    <property type="entry name" value="REVERSE TRANSCRIPTASE DOMAIN-CONTAINING PROTEIN"/>
    <property type="match status" value="1"/>
</dbReference>
<dbReference type="InterPro" id="IPR013762">
    <property type="entry name" value="Integrase-like_cat_sf"/>
</dbReference>
<evidence type="ECO:0000256" key="1">
    <source>
        <dbReference type="ARBA" id="ARBA00023125"/>
    </source>
</evidence>
<dbReference type="SUPFAM" id="SSF47823">
    <property type="entry name" value="lambda integrase-like, N-terminal domain"/>
    <property type="match status" value="1"/>
</dbReference>
<organism evidence="6 7">
    <name type="scientific">Parnassius mnemosyne</name>
    <name type="common">clouded apollo</name>
    <dbReference type="NCBI Taxonomy" id="213953"/>
    <lineage>
        <taxon>Eukaryota</taxon>
        <taxon>Metazoa</taxon>
        <taxon>Ecdysozoa</taxon>
        <taxon>Arthropoda</taxon>
        <taxon>Hexapoda</taxon>
        <taxon>Insecta</taxon>
        <taxon>Pterygota</taxon>
        <taxon>Neoptera</taxon>
        <taxon>Endopterygota</taxon>
        <taxon>Lepidoptera</taxon>
        <taxon>Glossata</taxon>
        <taxon>Ditrysia</taxon>
        <taxon>Papilionoidea</taxon>
        <taxon>Papilionidae</taxon>
        <taxon>Parnassiinae</taxon>
        <taxon>Parnassini</taxon>
        <taxon>Parnassius</taxon>
        <taxon>Driopa</taxon>
    </lineage>
</organism>
<dbReference type="GO" id="GO:0015074">
    <property type="term" value="P:DNA integration"/>
    <property type="evidence" value="ECO:0007669"/>
    <property type="project" value="InterPro"/>
</dbReference>
<evidence type="ECO:0000256" key="2">
    <source>
        <dbReference type="ARBA" id="ARBA00023172"/>
    </source>
</evidence>
<dbReference type="GO" id="GO:0006310">
    <property type="term" value="P:DNA recombination"/>
    <property type="evidence" value="ECO:0007669"/>
    <property type="project" value="UniProtKB-KW"/>
</dbReference>
<dbReference type="PANTHER" id="PTHR33050:SF7">
    <property type="entry name" value="RIBONUCLEASE H"/>
    <property type="match status" value="1"/>
</dbReference>
<feature type="region of interest" description="Disordered" evidence="3">
    <location>
        <begin position="341"/>
        <end position="368"/>
    </location>
</feature>
<evidence type="ECO:0000313" key="7">
    <source>
        <dbReference type="Proteomes" id="UP001314205"/>
    </source>
</evidence>
<dbReference type="Pfam" id="PF00078">
    <property type="entry name" value="RVT_1"/>
    <property type="match status" value="1"/>
</dbReference>
<dbReference type="InterPro" id="IPR002104">
    <property type="entry name" value="Integrase_catalytic"/>
</dbReference>
<dbReference type="Proteomes" id="UP001314205">
    <property type="component" value="Unassembled WGS sequence"/>
</dbReference>
<dbReference type="InterPro" id="IPR043502">
    <property type="entry name" value="DNA/RNA_pol_sf"/>
</dbReference>
<dbReference type="InterPro" id="IPR011010">
    <property type="entry name" value="DNA_brk_join_enz"/>
</dbReference>
<keyword evidence="2" id="KW-0233">DNA recombination</keyword>
<protein>
    <recommendedName>
        <fullName evidence="8">Reverse transcriptase domain-containing protein</fullName>
    </recommendedName>
</protein>
<dbReference type="InterPro" id="IPR010998">
    <property type="entry name" value="Integrase_recombinase_N"/>
</dbReference>
<dbReference type="PROSITE" id="PS51898">
    <property type="entry name" value="TYR_RECOMBINASE"/>
    <property type="match status" value="1"/>
</dbReference>
<proteinExistence type="predicted"/>
<keyword evidence="1" id="KW-0238">DNA-binding</keyword>
<evidence type="ECO:0000259" key="5">
    <source>
        <dbReference type="PROSITE" id="PS51898"/>
    </source>
</evidence>
<keyword evidence="7" id="KW-1185">Reference proteome</keyword>
<evidence type="ECO:0000256" key="3">
    <source>
        <dbReference type="SAM" id="MobiDB-lite"/>
    </source>
</evidence>
<dbReference type="Gene3D" id="1.10.443.10">
    <property type="entry name" value="Intergrase catalytic core"/>
    <property type="match status" value="1"/>
</dbReference>
<evidence type="ECO:0008006" key="8">
    <source>
        <dbReference type="Google" id="ProtNLM"/>
    </source>
</evidence>
<dbReference type="Gene3D" id="1.10.150.130">
    <property type="match status" value="1"/>
</dbReference>
<evidence type="ECO:0000313" key="6">
    <source>
        <dbReference type="EMBL" id="CAK1588950.1"/>
    </source>
</evidence>
<dbReference type="GO" id="GO:0003677">
    <property type="term" value="F:DNA binding"/>
    <property type="evidence" value="ECO:0007669"/>
    <property type="project" value="UniProtKB-KW"/>
</dbReference>
<dbReference type="InterPro" id="IPR052055">
    <property type="entry name" value="Hepadnavirus_pol/RT"/>
</dbReference>
<accession>A0AAV1L0S8</accession>
<dbReference type="PROSITE" id="PS50878">
    <property type="entry name" value="RT_POL"/>
    <property type="match status" value="1"/>
</dbReference>
<name>A0AAV1L0S8_9NEOP</name>
<dbReference type="InterPro" id="IPR043128">
    <property type="entry name" value="Rev_trsase/Diguanyl_cyclase"/>
</dbReference>
<dbReference type="CDD" id="cd09275">
    <property type="entry name" value="RNase_HI_RT_DIRS1"/>
    <property type="match status" value="1"/>
</dbReference>
<feature type="domain" description="Reverse transcriptase" evidence="4">
    <location>
        <begin position="447"/>
        <end position="634"/>
    </location>
</feature>
<dbReference type="SUPFAM" id="SSF56349">
    <property type="entry name" value="DNA breaking-rejoining enzymes"/>
    <property type="match status" value="1"/>
</dbReference>
<gene>
    <name evidence="6" type="ORF">PARMNEM_LOCUS9521</name>
</gene>
<comment type="caution">
    <text evidence="6">The sequence shown here is derived from an EMBL/GenBank/DDBJ whole genome shotgun (WGS) entry which is preliminary data.</text>
</comment>
<evidence type="ECO:0000259" key="4">
    <source>
        <dbReference type="PROSITE" id="PS50878"/>
    </source>
</evidence>
<feature type="domain" description="Tyr recombinase" evidence="5">
    <location>
        <begin position="1089"/>
        <end position="1299"/>
    </location>
</feature>
<dbReference type="SUPFAM" id="SSF56672">
    <property type="entry name" value="DNA/RNA polymerases"/>
    <property type="match status" value="1"/>
</dbReference>
<sequence length="1302" mass="146538">MPKRSADEKIDLYLKKIQRLTAEKSVVRRRGRVRVISSDSSEANEGCGETTQRITIAEVHRPPSGKIDPSWNDAAGASPEAEIPRDIEAEIPQDIEAETPRDNEAASPCDNAELMAEIPISMPENPLPMPAAEPNEAGQSLEALSYELELDPDLLEALGEPTDAAPEFGPKIHDSLAKLWLPLLTKGMTKENKDKIMKQYLIPDNCRFLQAPKINGEIFSAIPEVVRNRDKGLSFHQQQLGCGITAINRALDLLLRGDNKKEAIQHLSNGCRILSDLHATSTQTRIKLITPSLDKNFHHVIQDTERDETLFGNKLSEKIKAAKAIEKQGLQIKKTNISKALNSSQSPGIRPYKHSDAAAPSRTTSSDREQGACADHIITQVHAGRIHYFYNCWLGITSNKEVLDWVLNGVSIPFCKEPIQQLVPRCFFSRSEKLDMTVAINKLLELGAIIECSPSKGQFISKIFLAPKPNGGKRFILNLKSLNKFISKPHFKMEDYRTASKLIPQDGYLATIDLKEAYLLVPIHPRHRKYLRFQFETLENKLVTYEFTAMPYGLSVAPRVFTKIMREVISCLRSRGHDSVIYLDDTLCIGSNYHMCSTNVNDTLKLMKCLGFIINVDKSYLQPNQTCKFLGFIFNTTNLTISLPEEKRTSIIQLVQKFLRISHCTIREFAQLIGVLIAACPAVKYGWLYTKMLERQKFLALLKNNNYEKEMEIPKTVSPDLNWWSSSALTTSNHMRNAGFKMEIYTDASQTGWGAVCNENRAHGWWSVSEREFHINYLELLAIFLGLKSLSCNESNCSILLRVDNTTALSYVNRMGGIQFPHLNDITRRIWQWCEERNIVIYASYVNTKDNRADAESRIVNPDTEWELSDCAFHSIISHFGQPEVDLFASRTNAKCPSFVSWKPDPEAMAVDAFTINWNNCYFYAFPPFSIILKCLRKIVDDKADGIFVFPFWPSQPWFPLLQRLMGTSSPACTPYPGCREALQQAFAQRGCPPEALVLMLASLSESTVKQYNVSYKLWWQFCNQHIINVFSPSLSFIMLFLTEQFNTGCSYGSLNSHRSALSLLVGSNLTTNDSVKRLLKGAYKLKPSVPKYIQTWDPQIVLNYLKEWFPNINLSLEKITKKLVTLLAICTGHRVQTLSLIKLENISFTSSGAKIVISDLIKTSAPGRDQPVLVLPFFTHNLNICPASTLKDYISFTDNKRLQNNGNLLLTFKHPHKPATTQTISRWIKQVLSESGIDVSVFGAHSTRHASTSAAFSAGASVDTIRKAAGWTSSSSAFARCYNRVLIDDGNFAKSVCLSSR</sequence>
<feature type="region of interest" description="Disordered" evidence="3">
    <location>
        <begin position="38"/>
        <end position="81"/>
    </location>
</feature>
<dbReference type="CDD" id="cd03714">
    <property type="entry name" value="RT_DIRS1"/>
    <property type="match status" value="1"/>
</dbReference>
<dbReference type="InterPro" id="IPR000477">
    <property type="entry name" value="RT_dom"/>
</dbReference>
<dbReference type="GO" id="GO:0071897">
    <property type="term" value="P:DNA biosynthetic process"/>
    <property type="evidence" value="ECO:0007669"/>
    <property type="project" value="UniProtKB-ARBA"/>
</dbReference>